<name>A0ABP0UT12_9BRYO</name>
<feature type="compositionally biased region" description="Basic and acidic residues" evidence="1">
    <location>
        <begin position="206"/>
        <end position="223"/>
    </location>
</feature>
<feature type="compositionally biased region" description="Basic and acidic residues" evidence="1">
    <location>
        <begin position="233"/>
        <end position="244"/>
    </location>
</feature>
<dbReference type="PANTHER" id="PTHR34544:SF3">
    <property type="entry name" value="OS07G0155200 PROTEIN"/>
    <property type="match status" value="1"/>
</dbReference>
<feature type="compositionally biased region" description="Basic and acidic residues" evidence="1">
    <location>
        <begin position="131"/>
        <end position="152"/>
    </location>
</feature>
<evidence type="ECO:0000313" key="3">
    <source>
        <dbReference type="EMBL" id="CAK9228635.1"/>
    </source>
</evidence>
<proteinExistence type="inferred from homology"/>
<dbReference type="PANTHER" id="PTHR34544">
    <property type="entry name" value="OSJNBA0006B20.18 PROTEIN"/>
    <property type="match status" value="1"/>
</dbReference>
<protein>
    <recommendedName>
        <fullName evidence="2">DUF7912 domain-containing protein</fullName>
    </recommendedName>
</protein>
<gene>
    <name evidence="3" type="ORF">CSSPTR1EN2_LOCUS19275</name>
</gene>
<dbReference type="HAMAP" id="MF_01077">
    <property type="entry name" value="RimP"/>
    <property type="match status" value="1"/>
</dbReference>
<organism evidence="3 4">
    <name type="scientific">Sphagnum troendelagicum</name>
    <dbReference type="NCBI Taxonomy" id="128251"/>
    <lineage>
        <taxon>Eukaryota</taxon>
        <taxon>Viridiplantae</taxon>
        <taxon>Streptophyta</taxon>
        <taxon>Embryophyta</taxon>
        <taxon>Bryophyta</taxon>
        <taxon>Sphagnophytina</taxon>
        <taxon>Sphagnopsida</taxon>
        <taxon>Sphagnales</taxon>
        <taxon>Sphagnaceae</taxon>
        <taxon>Sphagnum</taxon>
    </lineage>
</organism>
<sequence length="553" mass="61541">MRSLGLLSSGTSSPAWASQFNRLSTRCLRGLARKQPSFVFTSTGASRTGRLDGVLLLLEVKALAHPAACVRSVCQYPLSRGSFFNERSELLSFCYVCTYGCFISLGLHAKRSLTIVAGKKGKKADRDVLVKEREDDVEEDKRSSEQHEESAKGKKLKAKKKHDDDQQLDNADATAEHASTESQLKSKKKKLKELSQNGDVLLGNFSKEEDKDSQPLENQKQEEAEAVVNGALRGEDPKVQDKQKDKKKLKSKAAKSEEDLSYEDSGVTKDDDIRVETKSKNKRSTQKSEEVLDSDAGSAVNVTEANVSAFVDGETFQEFKDAEQLANVVETELAEELDDLLDDDYFWEDDFEPEPEVGDGGEGGGVVFGDSSWGPKALNLANDVLALFNGGLAIFSFKVYEESDLIRLRLDKLSDKYGSPTIDEIQQFSSSYSKSLERSGEAGIIPKNLAFEVSSPGAERVLQIPQDLERFKELPMYVRYLETGIGEEAEEKDGVFDLESVDTESMCSVWKLANVRINRESIGKGRGLNKKQREWRCQIPFDALQLVRLYIDL</sequence>
<dbReference type="Pfam" id="PF25498">
    <property type="entry name" value="DUF7912"/>
    <property type="match status" value="1"/>
</dbReference>
<evidence type="ECO:0000259" key="2">
    <source>
        <dbReference type="Pfam" id="PF25498"/>
    </source>
</evidence>
<dbReference type="Proteomes" id="UP001497512">
    <property type="component" value="Chromosome 6"/>
</dbReference>
<feature type="compositionally biased region" description="Basic and acidic residues" evidence="1">
    <location>
        <begin position="266"/>
        <end position="279"/>
    </location>
</feature>
<keyword evidence="4" id="KW-1185">Reference proteome</keyword>
<reference evidence="3" key="1">
    <citation type="submission" date="2024-02" db="EMBL/GenBank/DDBJ databases">
        <authorList>
            <consortium name="ELIXIR-Norway"/>
            <consortium name="Elixir Norway"/>
        </authorList>
    </citation>
    <scope>NUCLEOTIDE SEQUENCE</scope>
</reference>
<evidence type="ECO:0000256" key="1">
    <source>
        <dbReference type="SAM" id="MobiDB-lite"/>
    </source>
</evidence>
<accession>A0ABP0UT12</accession>
<feature type="region of interest" description="Disordered" evidence="1">
    <location>
        <begin position="131"/>
        <end position="297"/>
    </location>
</feature>
<dbReference type="InterPro" id="IPR057234">
    <property type="entry name" value="DUF7912"/>
</dbReference>
<feature type="domain" description="DUF7912" evidence="2">
    <location>
        <begin position="461"/>
        <end position="550"/>
    </location>
</feature>
<dbReference type="EMBL" id="OZ019898">
    <property type="protein sequence ID" value="CAK9228635.1"/>
    <property type="molecule type" value="Genomic_DNA"/>
</dbReference>
<evidence type="ECO:0000313" key="4">
    <source>
        <dbReference type="Proteomes" id="UP001497512"/>
    </source>
</evidence>
<dbReference type="InterPro" id="IPR003728">
    <property type="entry name" value="Ribosome_maturation_RimP"/>
</dbReference>